<dbReference type="PANTHER" id="PTHR40034:SF1">
    <property type="entry name" value="BSL5891 PROTEIN"/>
    <property type="match status" value="1"/>
</dbReference>
<accession>A0A3M8D578</accession>
<feature type="transmembrane region" description="Helical" evidence="1">
    <location>
        <begin position="38"/>
        <end position="59"/>
    </location>
</feature>
<dbReference type="AlphaFoldDB" id="A0A3M8D578"/>
<name>A0A3M8D578_9BACL</name>
<dbReference type="Proteomes" id="UP000269573">
    <property type="component" value="Unassembled WGS sequence"/>
</dbReference>
<keyword evidence="1" id="KW-0812">Transmembrane</keyword>
<comment type="caution">
    <text evidence="2">The sequence shown here is derived from an EMBL/GenBank/DDBJ whole genome shotgun (WGS) entry which is preliminary data.</text>
</comment>
<keyword evidence="1" id="KW-0472">Membrane</keyword>
<dbReference type="InterPro" id="IPR021741">
    <property type="entry name" value="DUF3311"/>
</dbReference>
<keyword evidence="1" id="KW-1133">Transmembrane helix</keyword>
<dbReference type="PANTHER" id="PTHR40034">
    <property type="entry name" value="BSL5891 PROTEIN"/>
    <property type="match status" value="1"/>
</dbReference>
<keyword evidence="3" id="KW-1185">Reference proteome</keyword>
<evidence type="ECO:0000313" key="2">
    <source>
        <dbReference type="EMBL" id="RNB83202.1"/>
    </source>
</evidence>
<reference evidence="2 3" key="1">
    <citation type="submission" date="2018-10" db="EMBL/GenBank/DDBJ databases">
        <title>Phylogenomics of Brevibacillus.</title>
        <authorList>
            <person name="Dunlap C."/>
        </authorList>
    </citation>
    <scope>NUCLEOTIDE SEQUENCE [LARGE SCALE GENOMIC DNA]</scope>
    <source>
        <strain evidence="2 3">JCM 15774</strain>
    </source>
</reference>
<organism evidence="2 3">
    <name type="scientific">Brevibacillus nitrificans</name>
    <dbReference type="NCBI Taxonomy" id="651560"/>
    <lineage>
        <taxon>Bacteria</taxon>
        <taxon>Bacillati</taxon>
        <taxon>Bacillota</taxon>
        <taxon>Bacilli</taxon>
        <taxon>Bacillales</taxon>
        <taxon>Paenibacillaceae</taxon>
        <taxon>Brevibacillus</taxon>
    </lineage>
</organism>
<gene>
    <name evidence="2" type="ORF">EDM59_19405</name>
</gene>
<sequence length="66" mass="7752">MKWYNWLAIIPFLGFLGGLGFANRMEPFVLGLPFLPFWIVLWVVLSSLILSVIYTFHYAKDEEENQ</sequence>
<protein>
    <submittedName>
        <fullName evidence="2">DUF3311 domain-containing protein</fullName>
    </submittedName>
</protein>
<evidence type="ECO:0000313" key="3">
    <source>
        <dbReference type="Proteomes" id="UP000269573"/>
    </source>
</evidence>
<evidence type="ECO:0000256" key="1">
    <source>
        <dbReference type="SAM" id="Phobius"/>
    </source>
</evidence>
<proteinExistence type="predicted"/>
<dbReference type="RefSeq" id="WP_122925126.1">
    <property type="nucleotide sequence ID" value="NZ_RHHU01000011.1"/>
</dbReference>
<dbReference type="EMBL" id="RHHU01000011">
    <property type="protein sequence ID" value="RNB83202.1"/>
    <property type="molecule type" value="Genomic_DNA"/>
</dbReference>
<dbReference type="Pfam" id="PF11755">
    <property type="entry name" value="DUF3311"/>
    <property type="match status" value="1"/>
</dbReference>